<evidence type="ECO:0000313" key="1">
    <source>
        <dbReference type="EMBL" id="GAY63802.1"/>
    </source>
</evidence>
<comment type="caution">
    <text evidence="1">The sequence shown here is derived from an EMBL/GenBank/DDBJ whole genome shotgun (WGS) entry which is preliminary data.</text>
</comment>
<dbReference type="EMBL" id="BDQV01000373">
    <property type="protein sequence ID" value="GAY63802.1"/>
    <property type="molecule type" value="Genomic_DNA"/>
</dbReference>
<dbReference type="Proteomes" id="UP000236630">
    <property type="component" value="Unassembled WGS sequence"/>
</dbReference>
<keyword evidence="2" id="KW-1185">Reference proteome</keyword>
<organism evidence="1 2">
    <name type="scientific">Citrus unshiu</name>
    <name type="common">Satsuma mandarin</name>
    <name type="synonym">Citrus nobilis var. unshiu</name>
    <dbReference type="NCBI Taxonomy" id="55188"/>
    <lineage>
        <taxon>Eukaryota</taxon>
        <taxon>Viridiplantae</taxon>
        <taxon>Streptophyta</taxon>
        <taxon>Embryophyta</taxon>
        <taxon>Tracheophyta</taxon>
        <taxon>Spermatophyta</taxon>
        <taxon>Magnoliopsida</taxon>
        <taxon>eudicotyledons</taxon>
        <taxon>Gunneridae</taxon>
        <taxon>Pentapetalae</taxon>
        <taxon>rosids</taxon>
        <taxon>malvids</taxon>
        <taxon>Sapindales</taxon>
        <taxon>Rutaceae</taxon>
        <taxon>Aurantioideae</taxon>
        <taxon>Citrus</taxon>
    </lineage>
</organism>
<protein>
    <submittedName>
        <fullName evidence="1">Uncharacterized protein</fullName>
    </submittedName>
</protein>
<proteinExistence type="predicted"/>
<gene>
    <name evidence="1" type="ORF">CUMW_228600</name>
</gene>
<name>A0A2H5QGR7_CITUN</name>
<sequence>MDCVRDYPYQLQFRASEQLNLSPTRVGCYGRFKLSPHTVGRYNPLVAGALTIASSHGNGTNYKLTDSGKRKFINVSRSPLQYPVLSIRRSVDVVESYPKRPVILCE</sequence>
<dbReference type="STRING" id="55188.A0A2H5QGR7"/>
<accession>A0A2H5QGR7</accession>
<reference evidence="1 2" key="1">
    <citation type="journal article" date="2017" name="Front. Genet.">
        <title>Draft sequencing of the heterozygous diploid genome of Satsuma (Citrus unshiu Marc.) using a hybrid assembly approach.</title>
        <authorList>
            <person name="Shimizu T."/>
            <person name="Tanizawa Y."/>
            <person name="Mochizuki T."/>
            <person name="Nagasaki H."/>
            <person name="Yoshioka T."/>
            <person name="Toyoda A."/>
            <person name="Fujiyama A."/>
            <person name="Kaminuma E."/>
            <person name="Nakamura Y."/>
        </authorList>
    </citation>
    <scope>NUCLEOTIDE SEQUENCE [LARGE SCALE GENOMIC DNA]</scope>
    <source>
        <strain evidence="2">cv. Miyagawa wase</strain>
    </source>
</reference>
<evidence type="ECO:0000313" key="2">
    <source>
        <dbReference type="Proteomes" id="UP000236630"/>
    </source>
</evidence>
<dbReference type="AlphaFoldDB" id="A0A2H5QGR7"/>